<dbReference type="AlphaFoldDB" id="A0A1K0J0G2"/>
<feature type="compositionally biased region" description="Polar residues" evidence="1">
    <location>
        <begin position="1"/>
        <end position="10"/>
    </location>
</feature>
<keyword evidence="2" id="KW-0472">Membrane</keyword>
<evidence type="ECO:0000313" key="3">
    <source>
        <dbReference type="EMBL" id="SCU91830.1"/>
    </source>
</evidence>
<evidence type="ECO:0000256" key="1">
    <source>
        <dbReference type="SAM" id="MobiDB-lite"/>
    </source>
</evidence>
<feature type="transmembrane region" description="Helical" evidence="2">
    <location>
        <begin position="177"/>
        <end position="196"/>
    </location>
</feature>
<proteinExistence type="predicted"/>
<feature type="region of interest" description="Disordered" evidence="1">
    <location>
        <begin position="1"/>
        <end position="38"/>
    </location>
</feature>
<dbReference type="EMBL" id="FMSH01000456">
    <property type="protein sequence ID" value="SCU91830.1"/>
    <property type="molecule type" value="Genomic_DNA"/>
</dbReference>
<reference evidence="3" key="1">
    <citation type="submission" date="2016-09" db="EMBL/GenBank/DDBJ databases">
        <authorList>
            <person name="Capua I."/>
            <person name="De Benedictis P."/>
            <person name="Joannis T."/>
            <person name="Lombin L.H."/>
            <person name="Cattoli G."/>
        </authorList>
    </citation>
    <scope>NUCLEOTIDE SEQUENCE</scope>
    <source>
        <strain evidence="3">B9</strain>
    </source>
</reference>
<evidence type="ECO:0000256" key="2">
    <source>
        <dbReference type="SAM" id="Phobius"/>
    </source>
</evidence>
<feature type="transmembrane region" description="Helical" evidence="2">
    <location>
        <begin position="208"/>
        <end position="227"/>
    </location>
</feature>
<dbReference type="AntiFam" id="ANF00191">
    <property type="entry name" value="Shadow ORF (opposite rplU)"/>
</dbReference>
<name>A0A1K0J0G2_CUPNE</name>
<gene>
    <name evidence="3" type="ORF">CNECB9_5090004</name>
</gene>
<feature type="transmembrane region" description="Helical" evidence="2">
    <location>
        <begin position="278"/>
        <end position="298"/>
    </location>
</feature>
<accession>A0A1K0J0G2</accession>
<protein>
    <submittedName>
        <fullName evidence="3">Uncharacterized protein</fullName>
    </submittedName>
</protein>
<keyword evidence="2" id="KW-1133">Transmembrane helix</keyword>
<keyword evidence="2" id="KW-0812">Transmembrane</keyword>
<feature type="compositionally biased region" description="Pro residues" evidence="1">
    <location>
        <begin position="12"/>
        <end position="22"/>
    </location>
</feature>
<organism evidence="3">
    <name type="scientific">Cupriavidus necator</name>
    <name type="common">Alcaligenes eutrophus</name>
    <name type="synonym">Ralstonia eutropha</name>
    <dbReference type="NCBI Taxonomy" id="106590"/>
    <lineage>
        <taxon>Bacteria</taxon>
        <taxon>Pseudomonadati</taxon>
        <taxon>Pseudomonadota</taxon>
        <taxon>Betaproteobacteria</taxon>
        <taxon>Burkholderiales</taxon>
        <taxon>Burkholderiaceae</taxon>
        <taxon>Cupriavidus</taxon>
    </lineage>
</organism>
<sequence length="308" mass="33508">MILRSATANTLPPRPPSPPSGPPKGTNFSRRNEALPLPPLPAMASIRASSMNFMMMGFRDGSADQRLEASNRAGELTLSPEKKRPRKRCGAFILQRLLSGRRNDADLLLLGRALDGELHVAVHQGKQRVVLAHADVVAGMHAGTALADDDAAGVDGLATKHLHAQTLRFGITAVPRGTAAFFLCHVLLLSLYLVTLDRSGNDRFDAQFGVILTMALTLLVVLATAHLEDLHFVVTTLGDNGSLDGSPANQRRTKLDLVAGAHCEHLVERDFCANVCRYLFYFQFFASSNLVLLAAGFYDRVHCRTSRM</sequence>